<evidence type="ECO:0000256" key="1">
    <source>
        <dbReference type="ARBA" id="ARBA00004141"/>
    </source>
</evidence>
<gene>
    <name evidence="15" type="ORF">KAF25_008128</name>
</gene>
<dbReference type="Pfam" id="PF01485">
    <property type="entry name" value="IBR"/>
    <property type="match status" value="1"/>
</dbReference>
<keyword evidence="7" id="KW-0833">Ubl conjugation pathway</keyword>
<evidence type="ECO:0000256" key="5">
    <source>
        <dbReference type="ARBA" id="ARBA00022737"/>
    </source>
</evidence>
<dbReference type="SMART" id="SM00647">
    <property type="entry name" value="IBR"/>
    <property type="match status" value="1"/>
</dbReference>
<evidence type="ECO:0000256" key="4">
    <source>
        <dbReference type="ARBA" id="ARBA00022723"/>
    </source>
</evidence>
<dbReference type="EMBL" id="JAGPUO010000002">
    <property type="protein sequence ID" value="KAG5664394.1"/>
    <property type="molecule type" value="Genomic_DNA"/>
</dbReference>
<feature type="transmembrane region" description="Helical" evidence="13">
    <location>
        <begin position="393"/>
        <end position="415"/>
    </location>
</feature>
<dbReference type="GO" id="GO:0035348">
    <property type="term" value="P:acetyl-CoA transmembrane transport"/>
    <property type="evidence" value="ECO:0007669"/>
    <property type="project" value="InterPro"/>
</dbReference>
<name>A0A9P7KWN5_9HYPO</name>
<dbReference type="PANTHER" id="PTHR12778">
    <property type="entry name" value="SOLUTE CARRIER FAMILY 33 ACETYL-COA TRANSPORTER -RELATED"/>
    <property type="match status" value="1"/>
</dbReference>
<evidence type="ECO:0000256" key="3">
    <source>
        <dbReference type="ARBA" id="ARBA00022692"/>
    </source>
</evidence>
<feature type="transmembrane region" description="Helical" evidence="13">
    <location>
        <begin position="96"/>
        <end position="119"/>
    </location>
</feature>
<dbReference type="InterPro" id="IPR002867">
    <property type="entry name" value="IBR_dom"/>
</dbReference>
<dbReference type="AlphaFoldDB" id="A0A9P7KWN5"/>
<proteinExistence type="predicted"/>
<evidence type="ECO:0000256" key="8">
    <source>
        <dbReference type="ARBA" id="ARBA00022833"/>
    </source>
</evidence>
<feature type="transmembrane region" description="Helical" evidence="13">
    <location>
        <begin position="240"/>
        <end position="259"/>
    </location>
</feature>
<evidence type="ECO:0000256" key="11">
    <source>
        <dbReference type="SAM" id="Coils"/>
    </source>
</evidence>
<comment type="subcellular location">
    <subcellularLocation>
        <location evidence="1">Membrane</location>
        <topology evidence="1">Multi-pass membrane protein</topology>
    </subcellularLocation>
</comment>
<feature type="region of interest" description="Disordered" evidence="12">
    <location>
        <begin position="1"/>
        <end position="43"/>
    </location>
</feature>
<evidence type="ECO:0000256" key="9">
    <source>
        <dbReference type="ARBA" id="ARBA00022989"/>
    </source>
</evidence>
<keyword evidence="9 13" id="KW-1133">Transmembrane helix</keyword>
<evidence type="ECO:0000256" key="6">
    <source>
        <dbReference type="ARBA" id="ARBA00022771"/>
    </source>
</evidence>
<dbReference type="Gene3D" id="1.20.120.1750">
    <property type="match status" value="1"/>
</dbReference>
<evidence type="ECO:0000256" key="2">
    <source>
        <dbReference type="ARBA" id="ARBA00022679"/>
    </source>
</evidence>
<keyword evidence="16" id="KW-1185">Reference proteome</keyword>
<keyword evidence="8" id="KW-0862">Zinc</keyword>
<evidence type="ECO:0000256" key="13">
    <source>
        <dbReference type="SAM" id="Phobius"/>
    </source>
</evidence>
<evidence type="ECO:0000256" key="12">
    <source>
        <dbReference type="SAM" id="MobiDB-lite"/>
    </source>
</evidence>
<feature type="transmembrane region" description="Helical" evidence="13">
    <location>
        <begin position="421"/>
        <end position="446"/>
    </location>
</feature>
<dbReference type="Gene3D" id="3.30.40.10">
    <property type="entry name" value="Zinc/RING finger domain, C3HC4 (zinc finger)"/>
    <property type="match status" value="1"/>
</dbReference>
<dbReference type="SUPFAM" id="SSF57850">
    <property type="entry name" value="RING/U-box"/>
    <property type="match status" value="3"/>
</dbReference>
<comment type="caution">
    <text evidence="15">The sequence shown here is derived from an EMBL/GenBank/DDBJ whole genome shotgun (WGS) entry which is preliminary data.</text>
</comment>
<dbReference type="InterPro" id="IPR044066">
    <property type="entry name" value="TRIAD_supradom"/>
</dbReference>
<keyword evidence="10 13" id="KW-0472">Membrane</keyword>
<feature type="transmembrane region" description="Helical" evidence="13">
    <location>
        <begin position="537"/>
        <end position="556"/>
    </location>
</feature>
<keyword evidence="5" id="KW-0677">Repeat</keyword>
<keyword evidence="6" id="KW-0863">Zinc-finger</keyword>
<feature type="transmembrane region" description="Helical" evidence="13">
    <location>
        <begin position="163"/>
        <end position="183"/>
    </location>
</feature>
<feature type="transmembrane region" description="Helical" evidence="13">
    <location>
        <begin position="279"/>
        <end position="300"/>
    </location>
</feature>
<evidence type="ECO:0000313" key="15">
    <source>
        <dbReference type="EMBL" id="KAG5664394.1"/>
    </source>
</evidence>
<dbReference type="PROSITE" id="PS51873">
    <property type="entry name" value="TRIAD"/>
    <property type="match status" value="1"/>
</dbReference>
<evidence type="ECO:0000256" key="10">
    <source>
        <dbReference type="ARBA" id="ARBA00023136"/>
    </source>
</evidence>
<keyword evidence="2" id="KW-0808">Transferase</keyword>
<feature type="transmembrane region" description="Helical" evidence="13">
    <location>
        <begin position="321"/>
        <end position="342"/>
    </location>
</feature>
<feature type="transmembrane region" description="Helical" evidence="13">
    <location>
        <begin position="203"/>
        <end position="228"/>
    </location>
</feature>
<dbReference type="GO" id="GO:0016020">
    <property type="term" value="C:membrane"/>
    <property type="evidence" value="ECO:0007669"/>
    <property type="project" value="UniProtKB-SubCell"/>
</dbReference>
<evidence type="ECO:0000313" key="16">
    <source>
        <dbReference type="Proteomes" id="UP000782241"/>
    </source>
</evidence>
<reference evidence="15" key="1">
    <citation type="submission" date="2021-04" db="EMBL/GenBank/DDBJ databases">
        <title>Draft genome of Fusarium avenaceum strain F156N33, isolated from an atmospheric sample in Virginia.</title>
        <authorList>
            <person name="Yang S."/>
            <person name="Vinatzer B.A."/>
            <person name="Coleman J."/>
        </authorList>
    </citation>
    <scope>NUCLEOTIDE SEQUENCE</scope>
    <source>
        <strain evidence="15">F156N33</strain>
    </source>
</reference>
<dbReference type="GO" id="GO:0008270">
    <property type="term" value="F:zinc ion binding"/>
    <property type="evidence" value="ECO:0007669"/>
    <property type="project" value="UniProtKB-KW"/>
</dbReference>
<feature type="coiled-coil region" evidence="11">
    <location>
        <begin position="624"/>
        <end position="844"/>
    </location>
</feature>
<dbReference type="Pfam" id="PF13000">
    <property type="entry name" value="Acatn"/>
    <property type="match status" value="2"/>
</dbReference>
<dbReference type="InterPro" id="IPR013083">
    <property type="entry name" value="Znf_RING/FYVE/PHD"/>
</dbReference>
<dbReference type="InterPro" id="IPR004752">
    <property type="entry name" value="AmpG_permease/AT-1"/>
</dbReference>
<feature type="transmembrane region" description="Helical" evidence="13">
    <location>
        <begin position="362"/>
        <end position="381"/>
    </location>
</feature>
<organism evidence="15 16">
    <name type="scientific">Fusarium avenaceum</name>
    <dbReference type="NCBI Taxonomy" id="40199"/>
    <lineage>
        <taxon>Eukaryota</taxon>
        <taxon>Fungi</taxon>
        <taxon>Dikarya</taxon>
        <taxon>Ascomycota</taxon>
        <taxon>Pezizomycotina</taxon>
        <taxon>Sordariomycetes</taxon>
        <taxon>Hypocreomycetidae</taxon>
        <taxon>Hypocreales</taxon>
        <taxon>Nectriaceae</taxon>
        <taxon>Fusarium</taxon>
        <taxon>Fusarium tricinctum species complex</taxon>
    </lineage>
</organism>
<keyword evidence="11" id="KW-0175">Coiled coil</keyword>
<evidence type="ECO:0000259" key="14">
    <source>
        <dbReference type="PROSITE" id="PS51873"/>
    </source>
</evidence>
<dbReference type="FunFam" id="1.20.1250.20:FF:000289">
    <property type="entry name" value="Acetyl-coenzyme A transporter 1"/>
    <property type="match status" value="1"/>
</dbReference>
<dbReference type="GO" id="GO:0008521">
    <property type="term" value="F:acetyl-CoA transmembrane transporter activity"/>
    <property type="evidence" value="ECO:0007669"/>
    <property type="project" value="InterPro"/>
</dbReference>
<accession>A0A9P7KWN5</accession>
<sequence>MTARARRPQKNPGRPPLTIKTESEDANGNGHLNGNGNGKMSSGVEMRRKAANLDADNVAANFIKSESFSLDDPIPKTPVLNNHGFMDLPRQDQKNFLLLVLLYFLQGIPMGLATGSVPFLLKNHMSYSEIGVFSLASYPYSLKLFWSPFVDAVWSPKIGRRKTWIVPIQFLSGFGMLYLGSHVEQMMDTAGKPGGMTAFSFMLWWFFLVLMCATQDIAVDGWALTLLSPGNVSYASTAQTVGLTAGHFMSYTVFLAFNAADFANKWFRAIPSDDGLLSLGGYLKFWGWSYIIVTIGLGFLKKEDKSQNEDGVWDVYRIMWGILKLKNVQTIIIVHLIAKIGFQANDGVTNLKLLDKGFGKDNMALTVLIDFPFEIGLGYYAGMWSQKYTPMRLWCWGFAGRLIAALFGQFVVAIFPDEGVTSWYLLVVIGEHLFSTFTNTIMFVAVSAFHARVSDPVIGGTYMTLLATVCNLGGTFPRYFVLQLVDSFTVATCQPGKSDASSLKGTLITEAFSCSLQAEKERCEAGGGTCQMIHDGYYTVNILCVLFGAATFFWYIKPKVLHLQIAMSKLRRSISDVFRHKKTSSSRIENLPPVPELNYDRYVARELEDEDTIAAMGPFVQEEHQLQEAVMESLRDRNATLEQEKNRQTSKALHLEQQMRVKADDIERLKLRLSHLEVDRSRTQQSEATIQRLENENQTIKRERSQLSQQMAELKQNLKEYQVYVVKMSETQAQLQEENRDLLETNDSPIERVRQEKIALKRRVRVLEKGMADKQAEYEKQDMALAELHQQKSGIEEESKELKDRMAIVVQEIEHSKTVVEQYQRQLELQQQKHDREIQEALHNPWSSPTPRMILINDLISQVFPEASTTAQTDQATQFLQSCSMATLTETLLDLHLSSQQARRFAENASNNPLALFVCDLGDVDTENKMAMYERILSFRSSLRRLEPRPSDEALQIAADLHTQLATFGRMYSLFDPVHDNREPDDAGRIPPFKPGRIRMIKIDHGASSITAPLFMRFIKRQRTAKECAVCTEELFDVCYNSVEEWLDLCAGFHGEWMWKILLFPVKLGSQCGHEIDFCTVCLKQHLKTQLQQYGRNRCDQLACPSDGCARRLSYEEIRLYAEDETFAEYDRYLNLNTLSRLPSFRWCLGPDCSNGQLYDDEGVMDPRIRCEECGFEMCYDHSIPWHEGQTCEQFDSVREHGDPEFQQTQDWITNNTKPCPNCKENIQKGEYCFHMTCKFLMSLEALAVMLNTENRFELPL</sequence>
<dbReference type="GO" id="GO:0016740">
    <property type="term" value="F:transferase activity"/>
    <property type="evidence" value="ECO:0007669"/>
    <property type="project" value="UniProtKB-KW"/>
</dbReference>
<dbReference type="CDD" id="cd20335">
    <property type="entry name" value="BRcat_RBR"/>
    <property type="match status" value="1"/>
</dbReference>
<keyword evidence="3 13" id="KW-0812">Transmembrane</keyword>
<dbReference type="PANTHER" id="PTHR12778:SF9">
    <property type="entry name" value="ACETYL-COENZYME A TRANSPORTER 1"/>
    <property type="match status" value="1"/>
</dbReference>
<dbReference type="Proteomes" id="UP000782241">
    <property type="component" value="Unassembled WGS sequence"/>
</dbReference>
<dbReference type="SUPFAM" id="SSF103473">
    <property type="entry name" value="MFS general substrate transporter"/>
    <property type="match status" value="1"/>
</dbReference>
<keyword evidence="4" id="KW-0479">Metal-binding</keyword>
<evidence type="ECO:0000256" key="7">
    <source>
        <dbReference type="ARBA" id="ARBA00022786"/>
    </source>
</evidence>
<dbReference type="InterPro" id="IPR024371">
    <property type="entry name" value="AcetylCoA_trans_1-like"/>
</dbReference>
<feature type="domain" description="RING-type" evidence="14">
    <location>
        <begin position="1032"/>
        <end position="1261"/>
    </location>
</feature>
<dbReference type="InterPro" id="IPR036259">
    <property type="entry name" value="MFS_trans_sf"/>
</dbReference>
<protein>
    <recommendedName>
        <fullName evidence="14">RING-type domain-containing protein</fullName>
    </recommendedName>
</protein>